<dbReference type="KEGG" id="byl:A4V09_19275"/>
<dbReference type="Proteomes" id="UP000092574">
    <property type="component" value="Chromosome"/>
</dbReference>
<keyword evidence="4" id="KW-1185">Reference proteome</keyword>
<protein>
    <submittedName>
        <fullName evidence="3">Choline kinase</fullName>
    </submittedName>
</protein>
<dbReference type="AlphaFoldDB" id="A0A1C7IDC7"/>
<dbReference type="GO" id="GO:0006646">
    <property type="term" value="P:phosphatidylethanolamine biosynthetic process"/>
    <property type="evidence" value="ECO:0007669"/>
    <property type="project" value="TreeGrafter"/>
</dbReference>
<evidence type="ECO:0000259" key="1">
    <source>
        <dbReference type="Pfam" id="PF12804"/>
    </source>
</evidence>
<dbReference type="PANTHER" id="PTHR22603:SF66">
    <property type="entry name" value="ETHANOLAMINE KINASE"/>
    <property type="match status" value="1"/>
</dbReference>
<dbReference type="SUPFAM" id="SSF56112">
    <property type="entry name" value="Protein kinase-like (PK-like)"/>
    <property type="match status" value="1"/>
</dbReference>
<organism evidence="3 4">
    <name type="scientific">Blautia pseudococcoides</name>
    <dbReference type="NCBI Taxonomy" id="1796616"/>
    <lineage>
        <taxon>Bacteria</taxon>
        <taxon>Bacillati</taxon>
        <taxon>Bacillota</taxon>
        <taxon>Clostridia</taxon>
        <taxon>Lachnospirales</taxon>
        <taxon>Lachnospiraceae</taxon>
        <taxon>Blautia</taxon>
    </lineage>
</organism>
<gene>
    <name evidence="3" type="ORF">A4V09_19275</name>
</gene>
<dbReference type="CDD" id="cd05151">
    <property type="entry name" value="ChoK-like"/>
    <property type="match status" value="1"/>
</dbReference>
<dbReference type="GO" id="GO:0004305">
    <property type="term" value="F:ethanolamine kinase activity"/>
    <property type="evidence" value="ECO:0007669"/>
    <property type="project" value="TreeGrafter"/>
</dbReference>
<dbReference type="GO" id="GO:0016779">
    <property type="term" value="F:nucleotidyltransferase activity"/>
    <property type="evidence" value="ECO:0007669"/>
    <property type="project" value="UniProtKB-ARBA"/>
</dbReference>
<keyword evidence="3" id="KW-0418">Kinase</keyword>
<dbReference type="OrthoDB" id="9803871at2"/>
<dbReference type="Gene3D" id="3.30.200.20">
    <property type="entry name" value="Phosphorylase Kinase, domain 1"/>
    <property type="match status" value="1"/>
</dbReference>
<keyword evidence="3" id="KW-0808">Transferase</keyword>
<dbReference type="Pfam" id="PF12804">
    <property type="entry name" value="NTP_transf_3"/>
    <property type="match status" value="1"/>
</dbReference>
<dbReference type="GO" id="GO:0005737">
    <property type="term" value="C:cytoplasm"/>
    <property type="evidence" value="ECO:0007669"/>
    <property type="project" value="TreeGrafter"/>
</dbReference>
<dbReference type="Gene3D" id="3.90.1200.10">
    <property type="match status" value="1"/>
</dbReference>
<evidence type="ECO:0000313" key="4">
    <source>
        <dbReference type="Proteomes" id="UP000092574"/>
    </source>
</evidence>
<dbReference type="Pfam" id="PF01633">
    <property type="entry name" value="Choline_kinase"/>
    <property type="match status" value="1"/>
</dbReference>
<sequence>MNVQEYNIMNAIIDKGYHNQRILSESTGYSLGKVNQSLAALVREGYLDKEYTLTDKAVKEIAEKKPKNAIILAAGYGLRMVPINREIPKGLIEVNQEPLLERLIKQLHEAGIHRIDVVVGFMKEQYEYLIDQYGVNLIVNREYGEKNNLHSLMLAVDKISNTYIIPCDVWCGFNPFSERELYSWYMVTDMVDDESDVRVNRKLELVAVDAEKSGNGMIGIAYILEQDAEKLRNRIRELSGKRSSSNAFWEDALMEKEKMTVPARVVPAREVYEINTYEQLRELDEESKQLNSQILLEIAGALHCELNDIVQIEVLKKGMTNRSFQFACRDRRYIMRIPGEGTEQLINRRQEYEVYQVIRDLKLSDTIRYFDPDSGCKLTEYLEGARCCDPENPEDVKKCMKVLRKFHGSGLKAEHTFDIFERIEFYESLWKGEPSCYRDYAGTKEKVYELKKFIDSQPKNWILCHIDSVQDNFLIRVEGEDEKISLIDWEYAGMQDEDVDIAMFAIYAMYEKDKVDELIDAYYTEGCTREVRLKIYAYIAVCGFLWSNWCEFKRHEGVEFGEYSLRQYGYAKEYYKYVKQGLGGEQ</sequence>
<dbReference type="EMBL" id="CP015405">
    <property type="protein sequence ID" value="ANU77696.1"/>
    <property type="molecule type" value="Genomic_DNA"/>
</dbReference>
<reference evidence="3" key="1">
    <citation type="submission" date="2017-04" db="EMBL/GenBank/DDBJ databases">
        <title>Complete Genome Sequences of Twelve Strains of a Stable Defined Moderately Diverse Mouse Microbiota 2 (sDMDMm2).</title>
        <authorList>
            <person name="Uchimura Y."/>
            <person name="Wyss M."/>
            <person name="Brugiroux S."/>
            <person name="Limenitakis J.P."/>
            <person name="Stecher B."/>
            <person name="McCoy K.D."/>
            <person name="Macpherson A.J."/>
        </authorList>
    </citation>
    <scope>NUCLEOTIDE SEQUENCE</scope>
    <source>
        <strain evidence="3">YL58</strain>
    </source>
</reference>
<dbReference type="PANTHER" id="PTHR22603">
    <property type="entry name" value="CHOLINE/ETHANOALAMINE KINASE"/>
    <property type="match status" value="1"/>
</dbReference>
<dbReference type="Pfam" id="PF24409">
    <property type="entry name" value="wHTH-PRTase_assc"/>
    <property type="match status" value="1"/>
</dbReference>
<name>A0A1C7IDC7_9FIRM</name>
<dbReference type="InterPro" id="IPR057055">
    <property type="entry name" value="wHTH-PRTase_assoc"/>
</dbReference>
<dbReference type="InterPro" id="IPR025877">
    <property type="entry name" value="MobA-like_NTP_Trfase"/>
</dbReference>
<dbReference type="InterPro" id="IPR011009">
    <property type="entry name" value="Kinase-like_dom_sf"/>
</dbReference>
<proteinExistence type="predicted"/>
<dbReference type="Gene3D" id="3.90.550.10">
    <property type="entry name" value="Spore Coat Polysaccharide Biosynthesis Protein SpsA, Chain A"/>
    <property type="match status" value="1"/>
</dbReference>
<dbReference type="STRING" id="1796616.A4V09_19275"/>
<accession>A0A1C7IDC7</accession>
<dbReference type="SUPFAM" id="SSF53448">
    <property type="entry name" value="Nucleotide-diphospho-sugar transferases"/>
    <property type="match status" value="1"/>
</dbReference>
<dbReference type="InterPro" id="IPR029044">
    <property type="entry name" value="Nucleotide-diphossugar_trans"/>
</dbReference>
<evidence type="ECO:0000259" key="2">
    <source>
        <dbReference type="Pfam" id="PF24409"/>
    </source>
</evidence>
<dbReference type="RefSeq" id="WP_065543802.1">
    <property type="nucleotide sequence ID" value="NZ_CP015405.2"/>
</dbReference>
<evidence type="ECO:0000313" key="3">
    <source>
        <dbReference type="EMBL" id="ANU77696.1"/>
    </source>
</evidence>
<feature type="domain" description="MobA-like NTP transferase" evidence="1">
    <location>
        <begin position="69"/>
        <end position="169"/>
    </location>
</feature>
<feature type="domain" description="PRTase associated wHTH" evidence="2">
    <location>
        <begin position="11"/>
        <end position="67"/>
    </location>
</feature>